<sequence length="84" mass="9346">MRTLPLYRVTSRIANDAILRNLPILSASCAESFTGTRSMGMSEYFGTSFVQFTTNLMSFFLRNTGSAAVAREPIHTWFVILFGG</sequence>
<organism evidence="1 2">
    <name type="scientific">Chlorovirus heliozoae</name>
    <dbReference type="NCBI Taxonomy" id="322019"/>
    <lineage>
        <taxon>Viruses</taxon>
        <taxon>Varidnaviria</taxon>
        <taxon>Bamfordvirae</taxon>
        <taxon>Nucleocytoviricota</taxon>
        <taxon>Megaviricetes</taxon>
        <taxon>Algavirales</taxon>
        <taxon>Phycodnaviridae</taxon>
        <taxon>Chlorovirus</taxon>
    </lineage>
</organism>
<dbReference type="RefSeq" id="YP_001426701.1">
    <property type="nucleotide sequence ID" value="NC_008724.1"/>
</dbReference>
<name>A7K8I0_9PHYC</name>
<dbReference type="GeneID" id="5470583"/>
<accession>A7K8I0</accession>
<protein>
    <submittedName>
        <fullName evidence="1">Uncharacterized protein z220R</fullName>
    </submittedName>
</protein>
<dbReference type="EMBL" id="EF101928">
    <property type="protein sequence ID" value="ABT16354.1"/>
    <property type="molecule type" value="Genomic_DNA"/>
</dbReference>
<evidence type="ECO:0000313" key="2">
    <source>
        <dbReference type="Proteomes" id="UP000202420"/>
    </source>
</evidence>
<proteinExistence type="predicted"/>
<dbReference type="KEGG" id="vg:5470583"/>
<keyword evidence="2" id="KW-1185">Reference proteome</keyword>
<dbReference type="Proteomes" id="UP000202420">
    <property type="component" value="Segment"/>
</dbReference>
<evidence type="ECO:0000313" key="1">
    <source>
        <dbReference type="EMBL" id="ABT16354.1"/>
    </source>
</evidence>
<reference evidence="1 2" key="1">
    <citation type="submission" date="2006-09" db="EMBL/GenBank/DDBJ databases">
        <title>Sequence and annotation of the 288-kb ATCV-1 virus that infects an endosymbiotic Chlorella strain of the heliozoon Acanthocystis turfacea.</title>
        <authorList>
            <person name="Fitzgerald L.A."/>
            <person name="Graves M.V."/>
            <person name="Li X."/>
            <person name="Pfitzner A.J.P."/>
            <person name="Hartigan J."/>
            <person name="Van Etten J.L."/>
        </authorList>
    </citation>
    <scope>NUCLEOTIDE SEQUENCE [LARGE SCALE GENOMIC DNA]</scope>
    <source>
        <strain evidence="1 2">ATCV-1</strain>
    </source>
</reference>
<gene>
    <name evidence="1" type="primary">z220R</name>
    <name evidence="1" type="ORF">ATCV1_z220R</name>
</gene>